<keyword evidence="3" id="KW-0479">Metal-binding</keyword>
<name>A0ABV2BWM9_9GAMM</name>
<comment type="caution">
    <text evidence="15">The sequence shown here is derived from an EMBL/GenBank/DDBJ whole genome shotgun (WGS) entry which is preliminary data.</text>
</comment>
<evidence type="ECO:0000256" key="8">
    <source>
        <dbReference type="ARBA" id="ARBA00023145"/>
    </source>
</evidence>
<dbReference type="PANTHER" id="PTHR33794">
    <property type="entry name" value="BACILLOLYSIN"/>
    <property type="match status" value="1"/>
</dbReference>
<dbReference type="Pfam" id="PF04151">
    <property type="entry name" value="PPC"/>
    <property type="match status" value="2"/>
</dbReference>
<evidence type="ECO:0000256" key="1">
    <source>
        <dbReference type="ARBA" id="ARBA00009388"/>
    </source>
</evidence>
<proteinExistence type="inferred from homology"/>
<evidence type="ECO:0000256" key="3">
    <source>
        <dbReference type="ARBA" id="ARBA00022723"/>
    </source>
</evidence>
<protein>
    <submittedName>
        <fullName evidence="15">M4 family metallopeptidase</fullName>
    </submittedName>
</protein>
<reference evidence="15 16" key="1">
    <citation type="submission" date="2024-06" db="EMBL/GenBank/DDBJ databases">
        <authorList>
            <person name="Li F."/>
        </authorList>
    </citation>
    <scope>NUCLEOTIDE SEQUENCE [LARGE SCALE GENOMIC DNA]</scope>
    <source>
        <strain evidence="15 16">GXAS 311</strain>
    </source>
</reference>
<dbReference type="PANTHER" id="PTHR33794:SF1">
    <property type="entry name" value="BACILLOLYSIN"/>
    <property type="match status" value="1"/>
</dbReference>
<feature type="domain" description="Peptidase M4" evidence="11">
    <location>
        <begin position="212"/>
        <end position="332"/>
    </location>
</feature>
<evidence type="ECO:0000256" key="9">
    <source>
        <dbReference type="SAM" id="MobiDB-lite"/>
    </source>
</evidence>
<dbReference type="InterPro" id="IPR023612">
    <property type="entry name" value="Peptidase_M4"/>
</dbReference>
<gene>
    <name evidence="15" type="ORF">ABVT43_14225</name>
</gene>
<dbReference type="InterPro" id="IPR001570">
    <property type="entry name" value="Peptidase_M4_C_domain"/>
</dbReference>
<evidence type="ECO:0000256" key="10">
    <source>
        <dbReference type="SAM" id="SignalP"/>
    </source>
</evidence>
<dbReference type="Pfam" id="PF02868">
    <property type="entry name" value="Peptidase_M4_C"/>
    <property type="match status" value="1"/>
</dbReference>
<evidence type="ECO:0000259" key="14">
    <source>
        <dbReference type="Pfam" id="PF07504"/>
    </source>
</evidence>
<feature type="domain" description="Peptidase C-terminal archaeal/bacterial" evidence="13">
    <location>
        <begin position="540"/>
        <end position="605"/>
    </location>
</feature>
<dbReference type="EMBL" id="JBEVCJ010000019">
    <property type="protein sequence ID" value="MET1256294.1"/>
    <property type="molecule type" value="Genomic_DNA"/>
</dbReference>
<dbReference type="InterPro" id="IPR007280">
    <property type="entry name" value="Peptidase_C_arc/bac"/>
</dbReference>
<keyword evidence="16" id="KW-1185">Reference proteome</keyword>
<dbReference type="Gene3D" id="3.10.170.10">
    <property type="match status" value="1"/>
</dbReference>
<dbReference type="Gene3D" id="3.10.450.490">
    <property type="match status" value="1"/>
</dbReference>
<dbReference type="SUPFAM" id="SSF89260">
    <property type="entry name" value="Collagen-binding domain"/>
    <property type="match status" value="1"/>
</dbReference>
<accession>A0ABV2BWM9</accession>
<evidence type="ECO:0000256" key="7">
    <source>
        <dbReference type="ARBA" id="ARBA00023049"/>
    </source>
</evidence>
<keyword evidence="8" id="KW-0865">Zymogen</keyword>
<dbReference type="CDD" id="cd09597">
    <property type="entry name" value="M4_TLP"/>
    <property type="match status" value="1"/>
</dbReference>
<evidence type="ECO:0000259" key="13">
    <source>
        <dbReference type="Pfam" id="PF04151"/>
    </source>
</evidence>
<evidence type="ECO:0000256" key="6">
    <source>
        <dbReference type="ARBA" id="ARBA00022833"/>
    </source>
</evidence>
<feature type="signal peptide" evidence="10">
    <location>
        <begin position="1"/>
        <end position="27"/>
    </location>
</feature>
<dbReference type="Proteomes" id="UP001548189">
    <property type="component" value="Unassembled WGS sequence"/>
</dbReference>
<comment type="similarity">
    <text evidence="1">Belongs to the peptidase M4 family.</text>
</comment>
<keyword evidence="2" id="KW-0645">Protease</keyword>
<evidence type="ECO:0000259" key="12">
    <source>
        <dbReference type="Pfam" id="PF02868"/>
    </source>
</evidence>
<feature type="chain" id="PRO_5045767738" evidence="10">
    <location>
        <begin position="28"/>
        <end position="734"/>
    </location>
</feature>
<dbReference type="Pfam" id="PF07504">
    <property type="entry name" value="FTP"/>
    <property type="match status" value="1"/>
</dbReference>
<dbReference type="RefSeq" id="WP_353896881.1">
    <property type="nucleotide sequence ID" value="NZ_JBEVCJ010000019.1"/>
</dbReference>
<organism evidence="15 16">
    <name type="scientific">Aliikangiella maris</name>
    <dbReference type="NCBI Taxonomy" id="3162458"/>
    <lineage>
        <taxon>Bacteria</taxon>
        <taxon>Pseudomonadati</taxon>
        <taxon>Pseudomonadota</taxon>
        <taxon>Gammaproteobacteria</taxon>
        <taxon>Oceanospirillales</taxon>
        <taxon>Pleioneaceae</taxon>
        <taxon>Aliikangiella</taxon>
    </lineage>
</organism>
<dbReference type="InterPro" id="IPR013856">
    <property type="entry name" value="Peptidase_M4_domain"/>
</dbReference>
<dbReference type="InterPro" id="IPR050728">
    <property type="entry name" value="Zinc_Metalloprotease_M4"/>
</dbReference>
<keyword evidence="6" id="KW-0862">Zinc</keyword>
<feature type="domain" description="Peptidase C-terminal archaeal/bacterial" evidence="13">
    <location>
        <begin position="653"/>
        <end position="717"/>
    </location>
</feature>
<evidence type="ECO:0000313" key="16">
    <source>
        <dbReference type="Proteomes" id="UP001548189"/>
    </source>
</evidence>
<evidence type="ECO:0000259" key="11">
    <source>
        <dbReference type="Pfam" id="PF01447"/>
    </source>
</evidence>
<evidence type="ECO:0000256" key="4">
    <source>
        <dbReference type="ARBA" id="ARBA00022729"/>
    </source>
</evidence>
<dbReference type="Gene3D" id="2.60.120.380">
    <property type="match status" value="2"/>
</dbReference>
<keyword evidence="7" id="KW-0482">Metalloprotease</keyword>
<evidence type="ECO:0000256" key="5">
    <source>
        <dbReference type="ARBA" id="ARBA00022801"/>
    </source>
</evidence>
<dbReference type="SUPFAM" id="SSF55486">
    <property type="entry name" value="Metalloproteases ('zincins'), catalytic domain"/>
    <property type="match status" value="1"/>
</dbReference>
<sequence length="734" mass="79406">MKHELKIKTLSVLVGASFSAMSLGINASESFNLTIQNQTNNGSPSFVTGNLGSMTEKNAASALTNILSNHSAYGYTGKEKFSIKRTWQDETGRMHVHFNQTINGLKVYGTSMILHSEITSNSLTSISGNIYALTGSLAVDSTPANSLSIISAHDNGLQAKTAALSIGDITAEPELAYIFLESGETRLAWKVEVKYPGGHEYTFYDALTNELVDRYPLMHSAKSWKTYTLNGGSSNQAPGRLLCTNNQSCGNNQAAQRAHDGASKVYDYYSQKHGRDSLNGNGMTMISSVDLGEANAYWTGSQMLYGRGGSFDNDLTSDFDVIGHEFTHGVTQYTSGLVYRNESGALNEAWSDIFGVTIEAYKNGTSSPAWLLGDDLYNTPGKALRYMNNPTKDNISKDWYPERYLGQADNGGVHWNSGIANLAYVLLVDGGKHPRGKSNVQVPSIGMTKAEKIFYRAGVTYMSQNTNFAGARTATVKAATDLYGADEKYAIETAWCAVGVGSCPTGPNPDPDPDPDPSGKELQNGVAVTGLSSARGEELLYTFKVPSDATNIRFEMSGGDGDADLYTKFGSEPTDNSYDCRPFKEGNTETCTGNSTNGTYYVRIKAYSSFSGVSIKASYDGGTNPDPDPDPTNPPVDETVNNISVPYGQWARYTHELPAGYSSMTITMSGGSGDADMYVRFGAQATQNQWDCRPYKEGNNEVCTFNNPQGGIWYIDLFGYYPASGITLNLKANP</sequence>
<feature type="domain" description="FTP" evidence="14">
    <location>
        <begin position="80"/>
        <end position="129"/>
    </location>
</feature>
<dbReference type="Pfam" id="PF01447">
    <property type="entry name" value="Peptidase_M4"/>
    <property type="match status" value="1"/>
</dbReference>
<evidence type="ECO:0000313" key="15">
    <source>
        <dbReference type="EMBL" id="MET1256294.1"/>
    </source>
</evidence>
<keyword evidence="5" id="KW-0378">Hydrolase</keyword>
<keyword evidence="4 10" id="KW-0732">Signal</keyword>
<dbReference type="InterPro" id="IPR011096">
    <property type="entry name" value="FTP_domain"/>
</dbReference>
<dbReference type="Gene3D" id="1.10.390.10">
    <property type="entry name" value="Neutral Protease Domain 2"/>
    <property type="match status" value="1"/>
</dbReference>
<feature type="region of interest" description="Disordered" evidence="9">
    <location>
        <begin position="618"/>
        <end position="637"/>
    </location>
</feature>
<dbReference type="PRINTS" id="PR00730">
    <property type="entry name" value="THERMOLYSIN"/>
</dbReference>
<evidence type="ECO:0000256" key="2">
    <source>
        <dbReference type="ARBA" id="ARBA00022670"/>
    </source>
</evidence>
<dbReference type="InterPro" id="IPR027268">
    <property type="entry name" value="Peptidase_M4/M1_CTD_sf"/>
</dbReference>
<feature type="domain" description="Peptidase M4 C-terminal" evidence="12">
    <location>
        <begin position="335"/>
        <end position="500"/>
    </location>
</feature>